<feature type="signal peptide" evidence="2">
    <location>
        <begin position="1"/>
        <end position="22"/>
    </location>
</feature>
<evidence type="ECO:0000313" key="3">
    <source>
        <dbReference type="EMBL" id="GAA1237982.1"/>
    </source>
</evidence>
<keyword evidence="2" id="KW-0732">Signal</keyword>
<dbReference type="EMBL" id="BAAALF010000044">
    <property type="protein sequence ID" value="GAA1237982.1"/>
    <property type="molecule type" value="Genomic_DNA"/>
</dbReference>
<comment type="caution">
    <text evidence="3">The sequence shown here is derived from an EMBL/GenBank/DDBJ whole genome shotgun (WGS) entry which is preliminary data.</text>
</comment>
<feature type="region of interest" description="Disordered" evidence="1">
    <location>
        <begin position="51"/>
        <end position="76"/>
    </location>
</feature>
<evidence type="ECO:0000256" key="1">
    <source>
        <dbReference type="SAM" id="MobiDB-lite"/>
    </source>
</evidence>
<accession>A0ABN1W6I0</accession>
<feature type="chain" id="PRO_5046104291" description="Small secreted domain DUF320" evidence="2">
    <location>
        <begin position="23"/>
        <end position="76"/>
    </location>
</feature>
<reference evidence="3 4" key="1">
    <citation type="journal article" date="2019" name="Int. J. Syst. Evol. Microbiol.">
        <title>The Global Catalogue of Microorganisms (GCM) 10K type strain sequencing project: providing services to taxonomists for standard genome sequencing and annotation.</title>
        <authorList>
            <consortium name="The Broad Institute Genomics Platform"/>
            <consortium name="The Broad Institute Genome Sequencing Center for Infectious Disease"/>
            <person name="Wu L."/>
            <person name="Ma J."/>
        </authorList>
    </citation>
    <scope>NUCLEOTIDE SEQUENCE [LARGE SCALE GENOMIC DNA]</scope>
    <source>
        <strain evidence="3 4">JCM 13004</strain>
    </source>
</reference>
<keyword evidence="4" id="KW-1185">Reference proteome</keyword>
<proteinExistence type="predicted"/>
<gene>
    <name evidence="3" type="ORF">GCM10009665_30110</name>
</gene>
<name>A0ABN1W6I0_9ACTN</name>
<feature type="compositionally biased region" description="Low complexity" evidence="1">
    <location>
        <begin position="58"/>
        <end position="70"/>
    </location>
</feature>
<sequence length="76" mass="6899">MLAVGSLVVGVAASLAAPAAHAEGLAQSGPPSTRESGRPVLDRVQDVLGTAVGGATGGATSSGTGTAASGLTGGGL</sequence>
<evidence type="ECO:0008006" key="5">
    <source>
        <dbReference type="Google" id="ProtNLM"/>
    </source>
</evidence>
<dbReference type="Proteomes" id="UP001500037">
    <property type="component" value="Unassembled WGS sequence"/>
</dbReference>
<protein>
    <recommendedName>
        <fullName evidence="5">Small secreted domain DUF320</fullName>
    </recommendedName>
</protein>
<organism evidence="3 4">
    <name type="scientific">Kitasatospora nipponensis</name>
    <dbReference type="NCBI Taxonomy" id="258049"/>
    <lineage>
        <taxon>Bacteria</taxon>
        <taxon>Bacillati</taxon>
        <taxon>Actinomycetota</taxon>
        <taxon>Actinomycetes</taxon>
        <taxon>Kitasatosporales</taxon>
        <taxon>Streptomycetaceae</taxon>
        <taxon>Kitasatospora</taxon>
    </lineage>
</organism>
<evidence type="ECO:0000256" key="2">
    <source>
        <dbReference type="SAM" id="SignalP"/>
    </source>
</evidence>
<evidence type="ECO:0000313" key="4">
    <source>
        <dbReference type="Proteomes" id="UP001500037"/>
    </source>
</evidence>